<sequence>MIGTNPIAQFQALFSTQPELARPLQDVADPSHMAEMLARIGAANGIPTSAAEIRRNIDAALASARSRAGMADAELSDADLDAVAGGTEGWRAMAAMSVSLGAGSQQPIGCQLVGVLFGGILSGGPTP</sequence>
<evidence type="ECO:0008006" key="3">
    <source>
        <dbReference type="Google" id="ProtNLM"/>
    </source>
</evidence>
<evidence type="ECO:0000313" key="1">
    <source>
        <dbReference type="EMBL" id="AWK88779.1"/>
    </source>
</evidence>
<reference evidence="2" key="1">
    <citation type="submission" date="2018-05" db="EMBL/GenBank/DDBJ databases">
        <title>Azospirillum thermophila sp. nov., a novel isolated from hot spring.</title>
        <authorList>
            <person name="Zhao Z."/>
        </authorList>
    </citation>
    <scope>NUCLEOTIDE SEQUENCE [LARGE SCALE GENOMIC DNA]</scope>
    <source>
        <strain evidence="2">CFH 70021</strain>
        <plasmid evidence="2">unnamed1</plasmid>
    </source>
</reference>
<name>A0A2S2CWC7_9PROT</name>
<geneLocation type="plasmid" evidence="1 2">
    <name>unnamed1</name>
</geneLocation>
<dbReference type="OrthoDB" id="10014989at2"/>
<protein>
    <recommendedName>
        <fullName evidence="3">Nif11 domain-containing protein</fullName>
    </recommendedName>
</protein>
<accession>A0A2S2CWC7</accession>
<keyword evidence="1" id="KW-0614">Plasmid</keyword>
<dbReference type="RefSeq" id="WP_109331403.1">
    <property type="nucleotide sequence ID" value="NZ_CP029356.1"/>
</dbReference>
<dbReference type="KEGG" id="azz:DEW08_22130"/>
<proteinExistence type="predicted"/>
<dbReference type="AlphaFoldDB" id="A0A2S2CWC7"/>
<dbReference type="Proteomes" id="UP000245629">
    <property type="component" value="Plasmid unnamed1"/>
</dbReference>
<dbReference type="EMBL" id="CP029356">
    <property type="protein sequence ID" value="AWK88779.1"/>
    <property type="molecule type" value="Genomic_DNA"/>
</dbReference>
<keyword evidence="2" id="KW-1185">Reference proteome</keyword>
<organism evidence="1 2">
    <name type="scientific">Azospirillum thermophilum</name>
    <dbReference type="NCBI Taxonomy" id="2202148"/>
    <lineage>
        <taxon>Bacteria</taxon>
        <taxon>Pseudomonadati</taxon>
        <taxon>Pseudomonadota</taxon>
        <taxon>Alphaproteobacteria</taxon>
        <taxon>Rhodospirillales</taxon>
        <taxon>Azospirillaceae</taxon>
        <taxon>Azospirillum</taxon>
    </lineage>
</organism>
<evidence type="ECO:0000313" key="2">
    <source>
        <dbReference type="Proteomes" id="UP000245629"/>
    </source>
</evidence>
<gene>
    <name evidence="1" type="ORF">DEW08_22130</name>
</gene>